<reference evidence="7" key="1">
    <citation type="journal article" date="2017" name="Nat. Microbiol.">
        <title>Global analysis of biosynthetic gene clusters reveals vast potential of secondary metabolite production in Penicillium species.</title>
        <authorList>
            <person name="Nielsen J.C."/>
            <person name="Grijseels S."/>
            <person name="Prigent S."/>
            <person name="Ji B."/>
            <person name="Dainat J."/>
            <person name="Nielsen K.F."/>
            <person name="Frisvad J.C."/>
            <person name="Workman M."/>
            <person name="Nielsen J."/>
        </authorList>
    </citation>
    <scope>NUCLEOTIDE SEQUENCE [LARGE SCALE GENOMIC DNA]</scope>
    <source>
        <strain evidence="7">IBT 24891</strain>
    </source>
</reference>
<keyword evidence="2 5" id="KW-0808">Transferase</keyword>
<evidence type="ECO:0000256" key="3">
    <source>
        <dbReference type="ARBA" id="ARBA00022723"/>
    </source>
</evidence>
<accession>A0A1V6SR35</accession>
<evidence type="ECO:0000256" key="5">
    <source>
        <dbReference type="RuleBase" id="RU004466"/>
    </source>
</evidence>
<organism evidence="6 7">
    <name type="scientific">Penicillium steckii</name>
    <dbReference type="NCBI Taxonomy" id="303698"/>
    <lineage>
        <taxon>Eukaryota</taxon>
        <taxon>Fungi</taxon>
        <taxon>Dikarya</taxon>
        <taxon>Ascomycota</taxon>
        <taxon>Pezizomycotina</taxon>
        <taxon>Eurotiomycetes</taxon>
        <taxon>Eurotiomycetidae</taxon>
        <taxon>Eurotiales</taxon>
        <taxon>Aspergillaceae</taxon>
        <taxon>Penicillium</taxon>
    </lineage>
</organism>
<proteinExistence type="inferred from homology"/>
<keyword evidence="3" id="KW-0479">Metal-binding</keyword>
<dbReference type="GO" id="GO:0046165">
    <property type="term" value="P:alcohol biosynthetic process"/>
    <property type="evidence" value="ECO:0007669"/>
    <property type="project" value="UniProtKB-ARBA"/>
</dbReference>
<keyword evidence="4" id="KW-0460">Magnesium</keyword>
<dbReference type="PANTHER" id="PTHR12001:SF44">
    <property type="entry name" value="GERANYLGERANYL PYROPHOSPHATE SYNTHASE"/>
    <property type="match status" value="1"/>
</dbReference>
<dbReference type="GO" id="GO:0004659">
    <property type="term" value="F:prenyltransferase activity"/>
    <property type="evidence" value="ECO:0007669"/>
    <property type="project" value="InterPro"/>
</dbReference>
<dbReference type="PANTHER" id="PTHR12001">
    <property type="entry name" value="GERANYLGERANYL PYROPHOSPHATE SYNTHASE"/>
    <property type="match status" value="1"/>
</dbReference>
<dbReference type="GO" id="GO:0008299">
    <property type="term" value="P:isoprenoid biosynthetic process"/>
    <property type="evidence" value="ECO:0007669"/>
    <property type="project" value="InterPro"/>
</dbReference>
<dbReference type="SUPFAM" id="SSF48576">
    <property type="entry name" value="Terpenoid synthases"/>
    <property type="match status" value="1"/>
</dbReference>
<dbReference type="GO" id="GO:0043386">
    <property type="term" value="P:mycotoxin biosynthetic process"/>
    <property type="evidence" value="ECO:0007669"/>
    <property type="project" value="UniProtKB-ARBA"/>
</dbReference>
<sequence>MPLFMVAVGSGILYLVFNYIPFTQYWIRKTQAIGIENAEKITGIECPYEYLRLLYGKHHWAPFVEKLSPNLRHDNPSKFSMVLETMDVIHLCLMLVDDISDGSEYRKGKPAAHKIYGASETANRAYYRVTQILAQIAKEFPSLSVWLTHDLRDILEGQDMSLVWRRDGLDGFPADASARERAYREMVSLKTGGLFRLLGHLVLENDSMDETFTTLGWHSQLQNDCKNVYSSEYAEMKGVVGEDLNNREMTFPIVVALDAPGGDLVAKALKTPSRRNIANALGVIQGNNVREKCMRELAVSGASVKEWLLLWKRNEKLDLKA</sequence>
<dbReference type="GO" id="GO:0046872">
    <property type="term" value="F:metal ion binding"/>
    <property type="evidence" value="ECO:0007669"/>
    <property type="project" value="UniProtKB-KW"/>
</dbReference>
<evidence type="ECO:0000256" key="1">
    <source>
        <dbReference type="ARBA" id="ARBA00005179"/>
    </source>
</evidence>
<dbReference type="Proteomes" id="UP000191285">
    <property type="component" value="Unassembled WGS sequence"/>
</dbReference>
<name>A0A1V6SR35_9EURO</name>
<dbReference type="Gene3D" id="1.10.600.10">
    <property type="entry name" value="Farnesyl Diphosphate Synthase"/>
    <property type="match status" value="1"/>
</dbReference>
<dbReference type="OrthoDB" id="6921389at2759"/>
<dbReference type="STRING" id="303698.A0A1V6SR35"/>
<evidence type="ECO:0000313" key="6">
    <source>
        <dbReference type="EMBL" id="OQE16129.1"/>
    </source>
</evidence>
<comment type="similarity">
    <text evidence="5">Belongs to the FPP/GGPP synthase family.</text>
</comment>
<evidence type="ECO:0000313" key="7">
    <source>
        <dbReference type="Proteomes" id="UP000191285"/>
    </source>
</evidence>
<dbReference type="InterPro" id="IPR008949">
    <property type="entry name" value="Isoprenoid_synthase_dom_sf"/>
</dbReference>
<comment type="pathway">
    <text evidence="1">Secondary metabolite biosynthesis.</text>
</comment>
<evidence type="ECO:0000256" key="2">
    <source>
        <dbReference type="ARBA" id="ARBA00022679"/>
    </source>
</evidence>
<dbReference type="AlphaFoldDB" id="A0A1V6SR35"/>
<dbReference type="CDD" id="cd00867">
    <property type="entry name" value="Trans_IPPS"/>
    <property type="match status" value="1"/>
</dbReference>
<evidence type="ECO:0000256" key="4">
    <source>
        <dbReference type="ARBA" id="ARBA00022842"/>
    </source>
</evidence>
<gene>
    <name evidence="6" type="ORF">PENSTE_c025G08159</name>
</gene>
<dbReference type="Pfam" id="PF00348">
    <property type="entry name" value="polyprenyl_synt"/>
    <property type="match status" value="1"/>
</dbReference>
<dbReference type="InterPro" id="IPR000092">
    <property type="entry name" value="Polyprenyl_synt"/>
</dbReference>
<comment type="caution">
    <text evidence="6">The sequence shown here is derived from an EMBL/GenBank/DDBJ whole genome shotgun (WGS) entry which is preliminary data.</text>
</comment>
<keyword evidence="7" id="KW-1185">Reference proteome</keyword>
<dbReference type="EMBL" id="MLKD01000025">
    <property type="protein sequence ID" value="OQE16129.1"/>
    <property type="molecule type" value="Genomic_DNA"/>
</dbReference>
<protein>
    <submittedName>
        <fullName evidence="6">Uncharacterized protein</fullName>
    </submittedName>
</protein>